<evidence type="ECO:0000259" key="4">
    <source>
        <dbReference type="Pfam" id="PF13340"/>
    </source>
</evidence>
<dbReference type="InterPro" id="IPR002559">
    <property type="entry name" value="Transposase_11"/>
</dbReference>
<feature type="domain" description="Transposase IS4-like" evidence="3">
    <location>
        <begin position="82"/>
        <end position="237"/>
    </location>
</feature>
<evidence type="ECO:0000313" key="5">
    <source>
        <dbReference type="EMBL" id="MDC7685322.1"/>
    </source>
</evidence>
<feature type="transmembrane region" description="Helical" evidence="2">
    <location>
        <begin position="221"/>
        <end position="239"/>
    </location>
</feature>
<dbReference type="EMBL" id="JAQQKX010000038">
    <property type="protein sequence ID" value="MDC7685322.1"/>
    <property type="molecule type" value="Genomic_DNA"/>
</dbReference>
<feature type="non-terminal residue" evidence="5">
    <location>
        <position position="1"/>
    </location>
</feature>
<dbReference type="Pfam" id="PF01609">
    <property type="entry name" value="DDE_Tnp_1"/>
    <property type="match status" value="1"/>
</dbReference>
<keyword evidence="6" id="KW-1185">Reference proteome</keyword>
<protein>
    <submittedName>
        <fullName evidence="5">IS5 family transposase</fullName>
    </submittedName>
</protein>
<evidence type="ECO:0000256" key="2">
    <source>
        <dbReference type="SAM" id="Phobius"/>
    </source>
</evidence>
<comment type="caution">
    <text evidence="5">The sequence shown here is derived from an EMBL/GenBank/DDBJ whole genome shotgun (WGS) entry which is preliminary data.</text>
</comment>
<reference evidence="5 6" key="1">
    <citation type="submission" date="2023-01" db="EMBL/GenBank/DDBJ databases">
        <title>Novel species of the genus Asticcacaulis isolated from rivers.</title>
        <authorList>
            <person name="Lu H."/>
        </authorList>
    </citation>
    <scope>NUCLEOTIDE SEQUENCE [LARGE SCALE GENOMIC DNA]</scope>
    <source>
        <strain evidence="5 6">BYS171W</strain>
    </source>
</reference>
<dbReference type="PANTHER" id="PTHR30007">
    <property type="entry name" value="PHP DOMAIN PROTEIN"/>
    <property type="match status" value="1"/>
</dbReference>
<dbReference type="PANTHER" id="PTHR30007:SF1">
    <property type="entry name" value="BLR1914 PROTEIN"/>
    <property type="match status" value="1"/>
</dbReference>
<evidence type="ECO:0000313" key="6">
    <source>
        <dbReference type="Proteomes" id="UP001214854"/>
    </source>
</evidence>
<dbReference type="NCBIfam" id="NF033580">
    <property type="entry name" value="transpos_IS5_3"/>
    <property type="match status" value="1"/>
</dbReference>
<keyword evidence="2" id="KW-1133">Transmembrane helix</keyword>
<accession>A0ABT5HZ12</accession>
<dbReference type="Pfam" id="PF13340">
    <property type="entry name" value="DUF4096"/>
    <property type="match status" value="1"/>
</dbReference>
<organism evidence="5 6">
    <name type="scientific">Asticcacaulis aquaticus</name>
    <dbReference type="NCBI Taxonomy" id="2984212"/>
    <lineage>
        <taxon>Bacteria</taxon>
        <taxon>Pseudomonadati</taxon>
        <taxon>Pseudomonadota</taxon>
        <taxon>Alphaproteobacteria</taxon>
        <taxon>Caulobacterales</taxon>
        <taxon>Caulobacteraceae</taxon>
        <taxon>Asticcacaulis</taxon>
    </lineage>
</organism>
<sequence length="240" mass="27066">QWSAIEPVLPKVYSGARRDDDRRIISGIIHVLKSGCRWQDCPSVYGPPTTIYNRFHRWSGRRIWHKMLEALVKAFPNDEHMIDSTTAKAHRSAAGGKGAHNQAIGRSRGGRTTKIHVVTNGCGKPLAFDVTAGQLGDIRAALPLIAPLPRARTLSADAAYDSDGLRRFLMERGTIPVIPNNKTRKRFHPFDPIAYKKRNQIERMFCRLKDWRRIATRYDKLAANFAAAIAIAIAITWWTD</sequence>
<feature type="region of interest" description="Disordered" evidence="1">
    <location>
        <begin position="90"/>
        <end position="110"/>
    </location>
</feature>
<proteinExistence type="predicted"/>
<dbReference type="Proteomes" id="UP001214854">
    <property type="component" value="Unassembled WGS sequence"/>
</dbReference>
<gene>
    <name evidence="5" type="ORF">PQU92_18750</name>
</gene>
<evidence type="ECO:0000256" key="1">
    <source>
        <dbReference type="SAM" id="MobiDB-lite"/>
    </source>
</evidence>
<evidence type="ECO:0000259" key="3">
    <source>
        <dbReference type="Pfam" id="PF01609"/>
    </source>
</evidence>
<feature type="domain" description="Insertion element IS402-like" evidence="4">
    <location>
        <begin position="1"/>
        <end position="67"/>
    </location>
</feature>
<dbReference type="InterPro" id="IPR025161">
    <property type="entry name" value="IS402-like_dom"/>
</dbReference>
<keyword evidence="2" id="KW-0812">Transmembrane</keyword>
<name>A0ABT5HZ12_9CAUL</name>
<keyword evidence="2" id="KW-0472">Membrane</keyword>